<comment type="similarity">
    <text evidence="2">Belongs to the IFT46 family.</text>
</comment>
<dbReference type="PANTHER" id="PTHR13376">
    <property type="entry name" value="INTRAFLAGELLAR TRANSPORT PROTEIN 46 HOMOLOG"/>
    <property type="match status" value="1"/>
</dbReference>
<evidence type="ECO:0000256" key="3">
    <source>
        <dbReference type="ARBA" id="ARBA00017206"/>
    </source>
</evidence>
<sequence length="364" mass="40682">MADVNKLAALPFLRDQKQPPGTILDGKDDSGEETEHNPITKKFQPMSAIGRPTTAQPVNDEDLDESVVVKPAMGLSNDLHGSSEELLDSTVTPGTSAINPEEETNNNNSEESEDEDDDDDDSQGAHVEGAYDPTEFEDLNVTLEIKELFQFITRYTPQTIELEHKLKPFIPDFIPAVGDIDAFIKVGRPDSKPEMLGLIVLDEPCSKQSDQTVLDLQLRAVSKQASLKTVIVKQLENAGKNPKEIDKWIKSISDLHKSKPPPTVHYSKPMPDIENLMQEWDPQFEELLKEVGLPSADTDCDLSQYVDVICGLLDIPIYKSKIQALHVLFTLYSEFKNSQHFRQLAEENLMDNTDKENGGERLVL</sequence>
<feature type="compositionally biased region" description="Acidic residues" evidence="8">
    <location>
        <begin position="100"/>
        <end position="122"/>
    </location>
</feature>
<organism evidence="9 10">
    <name type="scientific">Strigamia maritima</name>
    <name type="common">European centipede</name>
    <name type="synonym">Geophilus maritimus</name>
    <dbReference type="NCBI Taxonomy" id="126957"/>
    <lineage>
        <taxon>Eukaryota</taxon>
        <taxon>Metazoa</taxon>
        <taxon>Ecdysozoa</taxon>
        <taxon>Arthropoda</taxon>
        <taxon>Myriapoda</taxon>
        <taxon>Chilopoda</taxon>
        <taxon>Pleurostigmophora</taxon>
        <taxon>Geophilomorpha</taxon>
        <taxon>Linotaeniidae</taxon>
        <taxon>Strigamia</taxon>
    </lineage>
</organism>
<dbReference type="EMBL" id="JH431880">
    <property type="status" value="NOT_ANNOTATED_CDS"/>
    <property type="molecule type" value="Genomic_DNA"/>
</dbReference>
<dbReference type="GO" id="GO:0005815">
    <property type="term" value="C:microtubule organizing center"/>
    <property type="evidence" value="ECO:0007669"/>
    <property type="project" value="TreeGrafter"/>
</dbReference>
<dbReference type="GO" id="GO:0030992">
    <property type="term" value="C:intraciliary transport particle B"/>
    <property type="evidence" value="ECO:0007669"/>
    <property type="project" value="TreeGrafter"/>
</dbReference>
<evidence type="ECO:0000256" key="6">
    <source>
        <dbReference type="ARBA" id="ARBA00023212"/>
    </source>
</evidence>
<keyword evidence="7" id="KW-0966">Cell projection</keyword>
<dbReference type="PhylomeDB" id="T1J6N3"/>
<comment type="subcellular location">
    <subcellularLocation>
        <location evidence="1">Cytoplasm</location>
        <location evidence="1">Cytoskeleton</location>
        <location evidence="1">Cilium basal body</location>
    </subcellularLocation>
</comment>
<evidence type="ECO:0000256" key="8">
    <source>
        <dbReference type="SAM" id="MobiDB-lite"/>
    </source>
</evidence>
<feature type="region of interest" description="Disordered" evidence="8">
    <location>
        <begin position="1"/>
        <end position="134"/>
    </location>
</feature>
<dbReference type="Proteomes" id="UP000014500">
    <property type="component" value="Unassembled WGS sequence"/>
</dbReference>
<evidence type="ECO:0000256" key="1">
    <source>
        <dbReference type="ARBA" id="ARBA00004120"/>
    </source>
</evidence>
<evidence type="ECO:0000256" key="5">
    <source>
        <dbReference type="ARBA" id="ARBA00023069"/>
    </source>
</evidence>
<protein>
    <recommendedName>
        <fullName evidence="3">Intraflagellar transport protein 46 homolog</fullName>
    </recommendedName>
</protein>
<feature type="compositionally biased region" description="Basic and acidic residues" evidence="8">
    <location>
        <begin position="25"/>
        <end position="38"/>
    </location>
</feature>
<dbReference type="GO" id="GO:0060271">
    <property type="term" value="P:cilium assembly"/>
    <property type="evidence" value="ECO:0007669"/>
    <property type="project" value="TreeGrafter"/>
</dbReference>
<name>T1J6N3_STRMM</name>
<evidence type="ECO:0000313" key="10">
    <source>
        <dbReference type="Proteomes" id="UP000014500"/>
    </source>
</evidence>
<proteinExistence type="inferred from homology"/>
<dbReference type="AlphaFoldDB" id="T1J6N3"/>
<evidence type="ECO:0000313" key="9">
    <source>
        <dbReference type="EnsemblMetazoa" id="SMAR009305-PA"/>
    </source>
</evidence>
<keyword evidence="10" id="KW-1185">Reference proteome</keyword>
<dbReference type="HOGENOM" id="CLU_039364_1_0_1"/>
<dbReference type="GO" id="GO:0031514">
    <property type="term" value="C:motile cilium"/>
    <property type="evidence" value="ECO:0007669"/>
    <property type="project" value="TreeGrafter"/>
</dbReference>
<accession>T1J6N3</accession>
<dbReference type="OMA" id="SKCHQTP"/>
<dbReference type="InterPro" id="IPR022088">
    <property type="entry name" value="Intraflagellar_transp_cmplxB"/>
</dbReference>
<keyword evidence="6" id="KW-0206">Cytoskeleton</keyword>
<evidence type="ECO:0000256" key="4">
    <source>
        <dbReference type="ARBA" id="ARBA00022490"/>
    </source>
</evidence>
<reference evidence="9" key="2">
    <citation type="submission" date="2015-02" db="UniProtKB">
        <authorList>
            <consortium name="EnsemblMetazoa"/>
        </authorList>
    </citation>
    <scope>IDENTIFICATION</scope>
</reference>
<dbReference type="eggNOG" id="ENOG502QPNA">
    <property type="taxonomic scope" value="Eukaryota"/>
</dbReference>
<dbReference type="EnsemblMetazoa" id="SMAR009305-RA">
    <property type="protein sequence ID" value="SMAR009305-PA"/>
    <property type="gene ID" value="SMAR009305"/>
</dbReference>
<dbReference type="PANTHER" id="PTHR13376:SF0">
    <property type="entry name" value="INTRAFLAGELLAR TRANSPORT PROTEIN 46 HOMOLOG"/>
    <property type="match status" value="1"/>
</dbReference>
<evidence type="ECO:0000256" key="2">
    <source>
        <dbReference type="ARBA" id="ARBA00007700"/>
    </source>
</evidence>
<feature type="compositionally biased region" description="Polar residues" evidence="8">
    <location>
        <begin position="89"/>
        <end position="98"/>
    </location>
</feature>
<dbReference type="Pfam" id="PF12317">
    <property type="entry name" value="IFT46_B_C"/>
    <property type="match status" value="1"/>
</dbReference>
<keyword evidence="4" id="KW-0963">Cytoplasm</keyword>
<dbReference type="STRING" id="126957.T1J6N3"/>
<keyword evidence="5" id="KW-0969">Cilium</keyword>
<evidence type="ECO:0000256" key="7">
    <source>
        <dbReference type="ARBA" id="ARBA00023273"/>
    </source>
</evidence>
<dbReference type="GO" id="GO:0042073">
    <property type="term" value="P:intraciliary transport"/>
    <property type="evidence" value="ECO:0007669"/>
    <property type="project" value="InterPro"/>
</dbReference>
<reference evidence="10" key="1">
    <citation type="submission" date="2011-05" db="EMBL/GenBank/DDBJ databases">
        <authorList>
            <person name="Richards S.R."/>
            <person name="Qu J."/>
            <person name="Jiang H."/>
            <person name="Jhangiani S.N."/>
            <person name="Agravi P."/>
            <person name="Goodspeed R."/>
            <person name="Gross S."/>
            <person name="Mandapat C."/>
            <person name="Jackson L."/>
            <person name="Mathew T."/>
            <person name="Pu L."/>
            <person name="Thornton R."/>
            <person name="Saada N."/>
            <person name="Wilczek-Boney K.B."/>
            <person name="Lee S."/>
            <person name="Kovar C."/>
            <person name="Wu Y."/>
            <person name="Scherer S.E."/>
            <person name="Worley K.C."/>
            <person name="Muzny D.M."/>
            <person name="Gibbs R."/>
        </authorList>
    </citation>
    <scope>NUCLEOTIDE SEQUENCE</scope>
    <source>
        <strain evidence="10">Brora</strain>
    </source>
</reference>